<evidence type="ECO:0000313" key="6">
    <source>
        <dbReference type="EMBL" id="OHT09654.1"/>
    </source>
</evidence>
<dbReference type="AlphaFoldDB" id="A0A1J4KIZ5"/>
<feature type="domain" description="Timeless N-terminal" evidence="5">
    <location>
        <begin position="23"/>
        <end position="213"/>
    </location>
</feature>
<feature type="compositionally biased region" description="Polar residues" evidence="4">
    <location>
        <begin position="684"/>
        <end position="713"/>
    </location>
</feature>
<proteinExistence type="predicted"/>
<gene>
    <name evidence="6" type="ORF">TRFO_21372</name>
</gene>
<evidence type="ECO:0000313" key="7">
    <source>
        <dbReference type="Proteomes" id="UP000179807"/>
    </source>
</evidence>
<name>A0A1J4KIZ5_9EUKA</name>
<organism evidence="6 7">
    <name type="scientific">Tritrichomonas foetus</name>
    <dbReference type="NCBI Taxonomy" id="1144522"/>
    <lineage>
        <taxon>Eukaryota</taxon>
        <taxon>Metamonada</taxon>
        <taxon>Parabasalia</taxon>
        <taxon>Tritrichomonadida</taxon>
        <taxon>Tritrichomonadidae</taxon>
        <taxon>Tritrichomonas</taxon>
    </lineage>
</organism>
<sequence>MKASSERITSLCTSLGRQTAEGYIPADDCEINLDELAFSIWRDDEAQRNVSTQAYQLGVFKRDLIPILLLDGKLSYNALKALTAITYPPSSNVEELEKQMNILVDYKIECSFHPEIIAKVLEYCSPIIDNPRAESTVLNNAELALTFIRNIAVIPCQPDVHERIFNIFNDFLLFDVIDMLKIIRFGDRSEKFARIIAGIFYGCFVPYLPLRRFEKTGSSSILSSFLEDQKAQQVRSSSRHGHWGGSVTIKGKGKGYTVPLSVALNNKSPLPAGKHLTTRSRPVEKVQATPNFSKIAEQAAAKMISSQVFPLVFELAFPRTFSAYEKSYSVREQLHLVDMTKFFYDFTLKYGPEIKVNPLAHSKILDYFQSMFMFWMEAPTLSIEGVNSLQAMHSLCKLLSSLCAFLIYVIQSDNSKLTDKQVACQAVSKHAAEIENFLVTLLCQKNLTKKPISMLKDNIIALEQLYKVYQVAEQNKLVRYKLSRRDEDADPDDPDGDRIEENISAFNSDQIVGKLARRIGVLKPFFIVLSNYDSLDDEIVEAMTKMLKRFSMKPMGLAHLFSLPYFYVIFKLWEDKKLERSKSEYFKELDLVLQDIIRKFFFSALNDKTMFIQLITGLDQNDLYDAEMARRRKESQINSQLGLSQEVVDILNEPSQNVDGELVNVEQQFRIIIPDSFDDVPLPSKQQVLPKQPSNINTPTLTEKMPTNTSENRTSNDRIVESDSDSEENMSLEDLRKAFLAKNNKNASENATNITNNNKVGSTESDIDDDENVDKISIGDSMNNEGSQNTKPNTINKVGKVEESDDDDDLEDDE</sequence>
<keyword evidence="2" id="KW-0539">Nucleus</keyword>
<dbReference type="GO" id="GO:0043111">
    <property type="term" value="P:replication fork arrest"/>
    <property type="evidence" value="ECO:0007669"/>
    <property type="project" value="TreeGrafter"/>
</dbReference>
<evidence type="ECO:0000256" key="3">
    <source>
        <dbReference type="ARBA" id="ARBA00023306"/>
    </source>
</evidence>
<keyword evidence="3" id="KW-0131">Cell cycle</keyword>
<dbReference type="GO" id="GO:0000076">
    <property type="term" value="P:DNA replication checkpoint signaling"/>
    <property type="evidence" value="ECO:0007669"/>
    <property type="project" value="TreeGrafter"/>
</dbReference>
<evidence type="ECO:0000259" key="5">
    <source>
        <dbReference type="Pfam" id="PF04821"/>
    </source>
</evidence>
<dbReference type="EMBL" id="MLAK01000633">
    <property type="protein sequence ID" value="OHT09654.1"/>
    <property type="molecule type" value="Genomic_DNA"/>
</dbReference>
<feature type="region of interest" description="Disordered" evidence="4">
    <location>
        <begin position="682"/>
        <end position="730"/>
    </location>
</feature>
<dbReference type="PANTHER" id="PTHR22940">
    <property type="entry name" value="TIMEOUT/TIMELESS-2"/>
    <property type="match status" value="1"/>
</dbReference>
<evidence type="ECO:0000256" key="1">
    <source>
        <dbReference type="ARBA" id="ARBA00004123"/>
    </source>
</evidence>
<feature type="compositionally biased region" description="Polar residues" evidence="4">
    <location>
        <begin position="780"/>
        <end position="796"/>
    </location>
</feature>
<dbReference type="Proteomes" id="UP000179807">
    <property type="component" value="Unassembled WGS sequence"/>
</dbReference>
<dbReference type="Pfam" id="PF04821">
    <property type="entry name" value="TIMELESS"/>
    <property type="match status" value="1"/>
</dbReference>
<dbReference type="RefSeq" id="XP_068362790.1">
    <property type="nucleotide sequence ID" value="XM_068501926.1"/>
</dbReference>
<feature type="compositionally biased region" description="Polar residues" evidence="4">
    <location>
        <begin position="749"/>
        <end position="764"/>
    </location>
</feature>
<reference evidence="6" key="1">
    <citation type="submission" date="2016-10" db="EMBL/GenBank/DDBJ databases">
        <authorList>
            <person name="Benchimol M."/>
            <person name="Almeida L.G."/>
            <person name="Vasconcelos A.T."/>
            <person name="Perreira-Neves A."/>
            <person name="Rosa I.A."/>
            <person name="Tasca T."/>
            <person name="Bogo M.R."/>
            <person name="de Souza W."/>
        </authorList>
    </citation>
    <scope>NUCLEOTIDE SEQUENCE [LARGE SCALE GENOMIC DNA]</scope>
    <source>
        <strain evidence="6">K</strain>
    </source>
</reference>
<dbReference type="GO" id="GO:0003677">
    <property type="term" value="F:DNA binding"/>
    <property type="evidence" value="ECO:0007669"/>
    <property type="project" value="TreeGrafter"/>
</dbReference>
<dbReference type="GeneID" id="94836630"/>
<protein>
    <recommendedName>
        <fullName evidence="5">Timeless N-terminal domain-containing protein</fullName>
    </recommendedName>
</protein>
<dbReference type="GO" id="GO:0006281">
    <property type="term" value="P:DNA repair"/>
    <property type="evidence" value="ECO:0007669"/>
    <property type="project" value="TreeGrafter"/>
</dbReference>
<comment type="caution">
    <text evidence="6">The sequence shown here is derived from an EMBL/GenBank/DDBJ whole genome shotgun (WGS) entry which is preliminary data.</text>
</comment>
<evidence type="ECO:0000256" key="2">
    <source>
        <dbReference type="ARBA" id="ARBA00023242"/>
    </source>
</evidence>
<dbReference type="VEuPathDB" id="TrichDB:TRFO_21372"/>
<dbReference type="InterPro" id="IPR006906">
    <property type="entry name" value="Timeless_N"/>
</dbReference>
<dbReference type="InterPro" id="IPR044998">
    <property type="entry name" value="Timeless"/>
</dbReference>
<dbReference type="PANTHER" id="PTHR22940:SF4">
    <property type="entry name" value="PROTEIN TIMELESS HOMOLOG"/>
    <property type="match status" value="1"/>
</dbReference>
<feature type="region of interest" description="Disordered" evidence="4">
    <location>
        <begin position="749"/>
        <end position="814"/>
    </location>
</feature>
<accession>A0A1J4KIZ5</accession>
<comment type="subcellular location">
    <subcellularLocation>
        <location evidence="1">Nucleus</location>
    </subcellularLocation>
</comment>
<evidence type="ECO:0000256" key="4">
    <source>
        <dbReference type="SAM" id="MobiDB-lite"/>
    </source>
</evidence>
<dbReference type="OrthoDB" id="10441233at2759"/>
<keyword evidence="7" id="KW-1185">Reference proteome</keyword>
<feature type="compositionally biased region" description="Acidic residues" evidence="4">
    <location>
        <begin position="803"/>
        <end position="814"/>
    </location>
</feature>
<dbReference type="GO" id="GO:0031298">
    <property type="term" value="C:replication fork protection complex"/>
    <property type="evidence" value="ECO:0007669"/>
    <property type="project" value="TreeGrafter"/>
</dbReference>